<dbReference type="Proteomes" id="UP000423756">
    <property type="component" value="Unassembled WGS sequence"/>
</dbReference>
<dbReference type="GeneID" id="77344775"/>
<dbReference type="AlphaFoldDB" id="A0A7V7NWY5"/>
<dbReference type="RefSeq" id="WP_137406671.1">
    <property type="nucleotide sequence ID" value="NZ_AP025467.1"/>
</dbReference>
<evidence type="ECO:0000313" key="1">
    <source>
        <dbReference type="EMBL" id="KAB0482352.1"/>
    </source>
</evidence>
<organism evidence="1 2">
    <name type="scientific">Vibrio chagasii</name>
    <dbReference type="NCBI Taxonomy" id="170679"/>
    <lineage>
        <taxon>Bacteria</taxon>
        <taxon>Pseudomonadati</taxon>
        <taxon>Pseudomonadota</taxon>
        <taxon>Gammaproteobacteria</taxon>
        <taxon>Vibrionales</taxon>
        <taxon>Vibrionaceae</taxon>
        <taxon>Vibrio</taxon>
    </lineage>
</organism>
<proteinExistence type="predicted"/>
<accession>A0A7V7NWY5</accession>
<evidence type="ECO:0000313" key="2">
    <source>
        <dbReference type="Proteomes" id="UP000423756"/>
    </source>
</evidence>
<reference evidence="1 2" key="1">
    <citation type="submission" date="2019-09" db="EMBL/GenBank/DDBJ databases">
        <title>Draft genome sequences of 48 bacterial type strains from the CCUG.</title>
        <authorList>
            <person name="Tunovic T."/>
            <person name="Pineiro-Iglesias B."/>
            <person name="Unosson C."/>
            <person name="Inganas E."/>
            <person name="Ohlen M."/>
            <person name="Cardew S."/>
            <person name="Jensie-Markopoulos S."/>
            <person name="Salva-Serra F."/>
            <person name="Jaen-Luchoro D."/>
            <person name="Karlsson R."/>
            <person name="Svensson-Stadler L."/>
            <person name="Chun J."/>
            <person name="Moore E."/>
        </authorList>
    </citation>
    <scope>NUCLEOTIDE SEQUENCE [LARGE SCALE GENOMIC DNA]</scope>
    <source>
        <strain evidence="1 2">CCUG 48643</strain>
    </source>
</reference>
<gene>
    <name evidence="1" type="ORF">F7Q91_02815</name>
</gene>
<protein>
    <submittedName>
        <fullName evidence="1">Uncharacterized protein</fullName>
    </submittedName>
</protein>
<sequence length="140" mass="16326">MSDRTLVSLTILEQDFVKQAELLDGYDEFKKPTSALVTLDYFDCSDACLDFEGELIKNKVPFDKKWDGTTFITKGFSFGRLLENGEFQTKSFEDNNHKMVRLDLLVEAQREGTMNELISQWVEERFVLPWDKQIEILNQT</sequence>
<name>A0A7V7NWY5_9VIBR</name>
<dbReference type="EMBL" id="VZPX01000004">
    <property type="protein sequence ID" value="KAB0482352.1"/>
    <property type="molecule type" value="Genomic_DNA"/>
</dbReference>
<comment type="caution">
    <text evidence="1">The sequence shown here is derived from an EMBL/GenBank/DDBJ whole genome shotgun (WGS) entry which is preliminary data.</text>
</comment>